<dbReference type="Gene3D" id="1.10.10.10">
    <property type="entry name" value="Winged helix-like DNA-binding domain superfamily/Winged helix DNA-binding domain"/>
    <property type="match status" value="1"/>
</dbReference>
<sequence length="285" mass="32283">MNKDVELVSDRLRRMLDSLSPAERKLARVLLGNYPVAGLETIAQFAQRAEVSGPTVLRLTTKLGFATYPDFQQALRDELEDRLQSPILAQRDVLTDSNDPLVKMSDALVQNLRETLNDLPRATFDSVVSLLADPRRSIYLLGGRFGYALAVYLRTRLHMLRKNVHLIGGQSSTWPETLVDMGSKDVLVVFDARRYQRDIEEFSSAAAARGIQVVLFTDQWLSPIVNVAAHTLIMRVEMPTRWDTAVPTLALLEFLLATITDRHWQEARSRLERLETLRPSSMKLP</sequence>
<evidence type="ECO:0000256" key="6">
    <source>
        <dbReference type="ARBA" id="ARBA00023152"/>
    </source>
</evidence>
<protein>
    <submittedName>
        <fullName evidence="9">Transcriptional regulator, RpiR family</fullName>
    </submittedName>
</protein>
<evidence type="ECO:0000256" key="4">
    <source>
        <dbReference type="ARBA" id="ARBA00023015"/>
    </source>
</evidence>
<gene>
    <name evidence="9" type="ordered locus">Bcep1808_6788</name>
</gene>
<name>A4JTS2_BURVG</name>
<keyword evidence="3" id="KW-0472">Membrane</keyword>
<dbReference type="InterPro" id="IPR035472">
    <property type="entry name" value="RpiR-like_SIS"/>
</dbReference>
<keyword evidence="4" id="KW-0805">Transcription regulation</keyword>
<dbReference type="SUPFAM" id="SSF46689">
    <property type="entry name" value="Homeodomain-like"/>
    <property type="match status" value="1"/>
</dbReference>
<dbReference type="InterPro" id="IPR001347">
    <property type="entry name" value="SIS_dom"/>
</dbReference>
<evidence type="ECO:0000313" key="10">
    <source>
        <dbReference type="Proteomes" id="UP000002287"/>
    </source>
</evidence>
<keyword evidence="5" id="KW-0238">DNA-binding</keyword>
<comment type="subcellular location">
    <subcellularLocation>
        <location evidence="1">Membrane</location>
        <topology evidence="1">Single-pass membrane protein</topology>
    </subcellularLocation>
</comment>
<dbReference type="CDD" id="cd05013">
    <property type="entry name" value="SIS_RpiR"/>
    <property type="match status" value="1"/>
</dbReference>
<evidence type="ECO:0000256" key="3">
    <source>
        <dbReference type="ARBA" id="ARBA00022989"/>
    </source>
</evidence>
<dbReference type="Proteomes" id="UP000002287">
    <property type="component" value="Plasmid pBVIE01"/>
</dbReference>
<organism evidence="9 10">
    <name type="scientific">Burkholderia vietnamiensis (strain G4 / LMG 22486)</name>
    <name type="common">Burkholderia cepacia (strain R1808)</name>
    <dbReference type="NCBI Taxonomy" id="269482"/>
    <lineage>
        <taxon>Bacteria</taxon>
        <taxon>Pseudomonadati</taxon>
        <taxon>Pseudomonadota</taxon>
        <taxon>Betaproteobacteria</taxon>
        <taxon>Burkholderiales</taxon>
        <taxon>Burkholderiaceae</taxon>
        <taxon>Burkholderia</taxon>
        <taxon>Burkholderia cepacia complex</taxon>
    </lineage>
</organism>
<keyword evidence="9" id="KW-0614">Plasmid</keyword>
<dbReference type="GO" id="GO:0006096">
    <property type="term" value="P:glycolytic process"/>
    <property type="evidence" value="ECO:0007669"/>
    <property type="project" value="UniProtKB-KW"/>
</dbReference>
<dbReference type="InterPro" id="IPR047640">
    <property type="entry name" value="RpiR-like"/>
</dbReference>
<evidence type="ECO:0000256" key="1">
    <source>
        <dbReference type="ARBA" id="ARBA00004167"/>
    </source>
</evidence>
<dbReference type="HOGENOM" id="CLU_055769_1_2_4"/>
<evidence type="ECO:0000256" key="2">
    <source>
        <dbReference type="ARBA" id="ARBA00022692"/>
    </source>
</evidence>
<keyword evidence="3" id="KW-1133">Transmembrane helix</keyword>
<geneLocation type="plasmid" evidence="9 10">
    <name>pBVIE01</name>
</geneLocation>
<dbReference type="Pfam" id="PF01418">
    <property type="entry name" value="HTH_6"/>
    <property type="match status" value="1"/>
</dbReference>
<accession>A4JTS2</accession>
<feature type="domain" description="HTH rpiR-type" evidence="8">
    <location>
        <begin position="6"/>
        <end position="82"/>
    </location>
</feature>
<dbReference type="Gene3D" id="3.40.50.10490">
    <property type="entry name" value="Glucose-6-phosphate isomerase like protein, domain 1"/>
    <property type="match status" value="1"/>
</dbReference>
<dbReference type="Pfam" id="PF01380">
    <property type="entry name" value="SIS"/>
    <property type="match status" value="1"/>
</dbReference>
<dbReference type="PANTHER" id="PTHR30514:SF18">
    <property type="entry name" value="RPIR-FAMILY TRANSCRIPTIONAL REGULATOR"/>
    <property type="match status" value="1"/>
</dbReference>
<evidence type="ECO:0000256" key="7">
    <source>
        <dbReference type="ARBA" id="ARBA00023163"/>
    </source>
</evidence>
<keyword evidence="2" id="KW-0812">Transmembrane</keyword>
<dbReference type="GO" id="GO:0003677">
    <property type="term" value="F:DNA binding"/>
    <property type="evidence" value="ECO:0007669"/>
    <property type="project" value="UniProtKB-KW"/>
</dbReference>
<evidence type="ECO:0000259" key="8">
    <source>
        <dbReference type="PROSITE" id="PS51071"/>
    </source>
</evidence>
<keyword evidence="6" id="KW-0324">Glycolysis</keyword>
<dbReference type="PANTHER" id="PTHR30514">
    <property type="entry name" value="GLUCOKINASE"/>
    <property type="match status" value="1"/>
</dbReference>
<evidence type="ECO:0000256" key="5">
    <source>
        <dbReference type="ARBA" id="ARBA00023125"/>
    </source>
</evidence>
<dbReference type="KEGG" id="bvi:Bcep1808_6788"/>
<dbReference type="GO" id="GO:0003700">
    <property type="term" value="F:DNA-binding transcription factor activity"/>
    <property type="evidence" value="ECO:0007669"/>
    <property type="project" value="InterPro"/>
</dbReference>
<evidence type="ECO:0000313" key="9">
    <source>
        <dbReference type="EMBL" id="ABO59675.1"/>
    </source>
</evidence>
<dbReference type="InterPro" id="IPR036388">
    <property type="entry name" value="WH-like_DNA-bd_sf"/>
</dbReference>
<dbReference type="InterPro" id="IPR000281">
    <property type="entry name" value="HTH_RpiR"/>
</dbReference>
<dbReference type="PROSITE" id="PS51071">
    <property type="entry name" value="HTH_RPIR"/>
    <property type="match status" value="1"/>
</dbReference>
<dbReference type="GO" id="GO:0097367">
    <property type="term" value="F:carbohydrate derivative binding"/>
    <property type="evidence" value="ECO:0007669"/>
    <property type="project" value="InterPro"/>
</dbReference>
<reference evidence="9 10" key="1">
    <citation type="submission" date="2007-03" db="EMBL/GenBank/DDBJ databases">
        <title>Complete sequence of plasmid pBVIE01 of Burkholderia vietnamiensis G4.</title>
        <authorList>
            <consortium name="US DOE Joint Genome Institute"/>
            <person name="Copeland A."/>
            <person name="Lucas S."/>
            <person name="Lapidus A."/>
            <person name="Barry K."/>
            <person name="Detter J.C."/>
            <person name="Glavina del Rio T."/>
            <person name="Hammon N."/>
            <person name="Israni S."/>
            <person name="Dalin E."/>
            <person name="Tice H."/>
            <person name="Pitluck S."/>
            <person name="Chain P."/>
            <person name="Malfatti S."/>
            <person name="Shin M."/>
            <person name="Vergez L."/>
            <person name="Schmutz J."/>
            <person name="Larimer F."/>
            <person name="Land M."/>
            <person name="Hauser L."/>
            <person name="Kyrpides N."/>
            <person name="Tiedje J."/>
            <person name="Richardson P."/>
        </authorList>
    </citation>
    <scope>NUCLEOTIDE SEQUENCE [LARGE SCALE GENOMIC DNA]</scope>
    <source>
        <strain evidence="10">G4 / LMG 22486</strain>
        <plasmid evidence="9 10">pBVIE01</plasmid>
    </source>
</reference>
<dbReference type="GO" id="GO:0016020">
    <property type="term" value="C:membrane"/>
    <property type="evidence" value="ECO:0007669"/>
    <property type="project" value="UniProtKB-SubCell"/>
</dbReference>
<dbReference type="InterPro" id="IPR009057">
    <property type="entry name" value="Homeodomain-like_sf"/>
</dbReference>
<keyword evidence="7" id="KW-0804">Transcription</keyword>
<dbReference type="SUPFAM" id="SSF53697">
    <property type="entry name" value="SIS domain"/>
    <property type="match status" value="1"/>
</dbReference>
<proteinExistence type="predicted"/>
<dbReference type="InterPro" id="IPR046348">
    <property type="entry name" value="SIS_dom_sf"/>
</dbReference>
<dbReference type="AlphaFoldDB" id="A4JTS2"/>
<dbReference type="EMBL" id="CP000617">
    <property type="protein sequence ID" value="ABO59675.1"/>
    <property type="molecule type" value="Genomic_DNA"/>
</dbReference>